<evidence type="ECO:0000313" key="1">
    <source>
        <dbReference type="EMBL" id="NDN09437.1"/>
    </source>
</evidence>
<gene>
    <name evidence="3" type="ORF">G3N38_20085</name>
    <name evidence="2" type="ORF">G3N53_19925</name>
    <name evidence="1" type="ORF">GY141_19025</name>
</gene>
<reference evidence="1" key="1">
    <citation type="submission" date="2020-01" db="EMBL/GenBank/DDBJ databases">
        <title>Whole genome shot-gun sequencing of Carbapenem resistant A. baumannii from clinical specimens.</title>
        <authorList>
            <person name="Veeraraghavan B."/>
            <person name="Vijaya Kumar S."/>
            <person name="Vasudevan K."/>
            <person name="Lincy M."/>
            <person name="Kirubananthan A."/>
        </authorList>
    </citation>
    <scope>NUCLEOTIDE SEQUENCE</scope>
    <source>
        <strain evidence="1">BA17806</strain>
    </source>
</reference>
<protein>
    <submittedName>
        <fullName evidence="3">Transcriptional regulator</fullName>
    </submittedName>
</protein>
<comment type="caution">
    <text evidence="3">The sequence shown here is derived from an EMBL/GenBank/DDBJ whole genome shotgun (WGS) entry which is preliminary data.</text>
</comment>
<organism evidence="3">
    <name type="scientific">Acinetobacter baumannii</name>
    <dbReference type="NCBI Taxonomy" id="470"/>
    <lineage>
        <taxon>Bacteria</taxon>
        <taxon>Pseudomonadati</taxon>
        <taxon>Pseudomonadota</taxon>
        <taxon>Gammaproteobacteria</taxon>
        <taxon>Moraxellales</taxon>
        <taxon>Moraxellaceae</taxon>
        <taxon>Acinetobacter</taxon>
        <taxon>Acinetobacter calcoaceticus/baumannii complex</taxon>
    </lineage>
</organism>
<dbReference type="AlphaFoldDB" id="A0A6B2QIU9"/>
<dbReference type="Proteomes" id="UP000470018">
    <property type="component" value="Unassembled WGS sequence"/>
</dbReference>
<evidence type="ECO:0000313" key="3">
    <source>
        <dbReference type="EMBL" id="NDX68749.1"/>
    </source>
</evidence>
<sequence length="25" mass="2659">SSMSLIRMLGSKGNPQASNLFAVIH</sequence>
<dbReference type="EMBL" id="JAAGSV010000084">
    <property type="protein sequence ID" value="NDX68749.1"/>
    <property type="molecule type" value="Genomic_DNA"/>
</dbReference>
<dbReference type="EMBL" id="JAAEGQ010000126">
    <property type="protein sequence ID" value="NDN09437.1"/>
    <property type="molecule type" value="Genomic_DNA"/>
</dbReference>
<accession>A0A6B2QIU9</accession>
<reference evidence="3 4" key="2">
    <citation type="submission" date="2020-02" db="EMBL/GenBank/DDBJ databases">
        <title>Whole genome shot-gun sequencing of clinical Carbapenem resistant A. baumannii.</title>
        <authorList>
            <person name="Veeraraghavan B."/>
            <person name="Mathur P."/>
            <person name="Vijayakumar S."/>
            <person name="Vasudevan K."/>
            <person name="Lincy M."/>
            <person name="Kirubananthan A."/>
        </authorList>
    </citation>
    <scope>NUCLEOTIDE SEQUENCE</scope>
    <source>
        <strain evidence="3">SP1713</strain>
        <strain evidence="2 4">SP816</strain>
    </source>
</reference>
<proteinExistence type="predicted"/>
<evidence type="ECO:0000313" key="4">
    <source>
        <dbReference type="Proteomes" id="UP000470018"/>
    </source>
</evidence>
<feature type="non-terminal residue" evidence="3">
    <location>
        <position position="1"/>
    </location>
</feature>
<dbReference type="EMBL" id="JAAGTY010000084">
    <property type="protein sequence ID" value="NDW43328.1"/>
    <property type="molecule type" value="Genomic_DNA"/>
</dbReference>
<evidence type="ECO:0000313" key="2">
    <source>
        <dbReference type="EMBL" id="NDW43328.1"/>
    </source>
</evidence>
<name>A0A6B2QIU9_ACIBA</name>